<name>A0A6S6XXI8_9PROT</name>
<dbReference type="InterPro" id="IPR038078">
    <property type="entry name" value="PhoU-like_sf"/>
</dbReference>
<dbReference type="Pfam" id="PF01865">
    <property type="entry name" value="PhoU_div"/>
    <property type="match status" value="1"/>
</dbReference>
<keyword evidence="3" id="KW-1185">Reference proteome</keyword>
<evidence type="ECO:0000313" key="3">
    <source>
        <dbReference type="Proteomes" id="UP000515733"/>
    </source>
</evidence>
<dbReference type="InterPro" id="IPR018445">
    <property type="entry name" value="Put_Phosphate_transp_reg"/>
</dbReference>
<dbReference type="PANTHER" id="PTHR37298:SF1">
    <property type="entry name" value="UPF0111 PROTEIN YKAA"/>
    <property type="match status" value="1"/>
</dbReference>
<dbReference type="Proteomes" id="UP000515733">
    <property type="component" value="Chromosome"/>
</dbReference>
<dbReference type="OrthoDB" id="9797568at2"/>
<gene>
    <name evidence="2" type="ORF">DENOEST_0404</name>
</gene>
<dbReference type="Gene3D" id="1.20.58.220">
    <property type="entry name" value="Phosphate transport system protein phou homolog 2, domain 2"/>
    <property type="match status" value="1"/>
</dbReference>
<dbReference type="KEGG" id="doe:DENOEST_0404"/>
<reference evidence="2 3" key="1">
    <citation type="submission" date="2020-03" db="EMBL/GenBank/DDBJ databases">
        <authorList>
            <consortium name="Genoscope - CEA"/>
            <person name="William W."/>
        </authorList>
    </citation>
    <scope>NUCLEOTIDE SEQUENCE [LARGE SCALE GENOMIC DNA]</scope>
    <source>
        <strain evidence="3">DSM 16959</strain>
    </source>
</reference>
<dbReference type="InterPro" id="IPR052912">
    <property type="entry name" value="UPF0111_domain"/>
</dbReference>
<dbReference type="PANTHER" id="PTHR37298">
    <property type="entry name" value="UPF0111 PROTEIN YKAA"/>
    <property type="match status" value="1"/>
</dbReference>
<evidence type="ECO:0000256" key="1">
    <source>
        <dbReference type="ARBA" id="ARBA00008591"/>
    </source>
</evidence>
<evidence type="ECO:0000313" key="2">
    <source>
        <dbReference type="EMBL" id="CAB1367569.1"/>
    </source>
</evidence>
<comment type="similarity">
    <text evidence="1">Belongs to the UPF0111 family.</text>
</comment>
<protein>
    <submittedName>
        <fullName evidence="2">Phosphate transport regulator</fullName>
    </submittedName>
</protein>
<dbReference type="AlphaFoldDB" id="A0A6S6XXI8"/>
<proteinExistence type="inferred from homology"/>
<dbReference type="RefSeq" id="WP_145770501.1">
    <property type="nucleotide sequence ID" value="NZ_LR778301.1"/>
</dbReference>
<sequence>MIPQNPENKSLLARLFERFFPSMPDFFVLLHEQSRQVEHTVALLVRYMECGEAEVGEQIREDEHAADKVKVHNIHTLNEAFSTPIDREDLYRAITHLDEIVNYCKDTVSEMDALGITPDAFTLQMAQHLHEGTVSLRDGFEKLGKNPAESAADADLARRAERKVEKLYRKALAQLFQGDDYIRMFKRREIYRHLTNAAERMAHCANTLHDIVVKMV</sequence>
<accession>A0A6S6XXI8</accession>
<organism evidence="2 3">
    <name type="scientific">Denitratisoma oestradiolicum</name>
    <dbReference type="NCBI Taxonomy" id="311182"/>
    <lineage>
        <taxon>Bacteria</taxon>
        <taxon>Pseudomonadati</taxon>
        <taxon>Pseudomonadota</taxon>
        <taxon>Betaproteobacteria</taxon>
        <taxon>Nitrosomonadales</taxon>
        <taxon>Sterolibacteriaceae</taxon>
        <taxon>Denitratisoma</taxon>
    </lineage>
</organism>
<dbReference type="EMBL" id="LR778301">
    <property type="protein sequence ID" value="CAB1367569.1"/>
    <property type="molecule type" value="Genomic_DNA"/>
</dbReference>